<protein>
    <recommendedName>
        <fullName evidence="3">Secreted protein</fullName>
    </recommendedName>
</protein>
<reference evidence="1" key="1">
    <citation type="submission" date="2019-10" db="EMBL/GenBank/DDBJ databases">
        <authorList>
            <person name="Soares A.E.R."/>
            <person name="Aleixo A."/>
            <person name="Schneider P."/>
            <person name="Miyaki C.Y."/>
            <person name="Schneider M.P."/>
            <person name="Mello C."/>
            <person name="Vasconcelos A.T.R."/>
        </authorList>
    </citation>
    <scope>NUCLEOTIDE SEQUENCE</scope>
    <source>
        <tissue evidence="1">Muscle</tissue>
    </source>
</reference>
<comment type="caution">
    <text evidence="1">The sequence shown here is derived from an EMBL/GenBank/DDBJ whole genome shotgun (WGS) entry which is preliminary data.</text>
</comment>
<evidence type="ECO:0000313" key="2">
    <source>
        <dbReference type="Proteomes" id="UP001145742"/>
    </source>
</evidence>
<dbReference type="EMBL" id="WHWB01033854">
    <property type="protein sequence ID" value="KAJ7416173.1"/>
    <property type="molecule type" value="Genomic_DNA"/>
</dbReference>
<keyword evidence="2" id="KW-1185">Reference proteome</keyword>
<evidence type="ECO:0000313" key="1">
    <source>
        <dbReference type="EMBL" id="KAJ7416173.1"/>
    </source>
</evidence>
<dbReference type="Proteomes" id="UP001145742">
    <property type="component" value="Unassembled WGS sequence"/>
</dbReference>
<proteinExistence type="predicted"/>
<name>A0ABQ9D6Y1_9PASS</name>
<sequence length="84" mass="8958">MPPCLLGLGWAEQVLCSAWGLPDLFALVHRLVQDQVHRQCGPYVSCNAHLEVLVPGGGGFGYTQQARQHFGENALDGCPADGIA</sequence>
<accession>A0ABQ9D6Y1</accession>
<evidence type="ECO:0008006" key="3">
    <source>
        <dbReference type="Google" id="ProtNLM"/>
    </source>
</evidence>
<gene>
    <name evidence="1" type="ORF">WISP_73235</name>
</gene>
<organism evidence="1 2">
    <name type="scientific">Willisornis vidua</name>
    <name type="common">Xingu scale-backed antbird</name>
    <dbReference type="NCBI Taxonomy" id="1566151"/>
    <lineage>
        <taxon>Eukaryota</taxon>
        <taxon>Metazoa</taxon>
        <taxon>Chordata</taxon>
        <taxon>Craniata</taxon>
        <taxon>Vertebrata</taxon>
        <taxon>Euteleostomi</taxon>
        <taxon>Archelosauria</taxon>
        <taxon>Archosauria</taxon>
        <taxon>Dinosauria</taxon>
        <taxon>Saurischia</taxon>
        <taxon>Theropoda</taxon>
        <taxon>Coelurosauria</taxon>
        <taxon>Aves</taxon>
        <taxon>Neognathae</taxon>
        <taxon>Neoaves</taxon>
        <taxon>Telluraves</taxon>
        <taxon>Australaves</taxon>
        <taxon>Passeriformes</taxon>
        <taxon>Thamnophilidae</taxon>
        <taxon>Willisornis</taxon>
    </lineage>
</organism>